<evidence type="ECO:0000259" key="3">
    <source>
        <dbReference type="Pfam" id="PF23948"/>
    </source>
</evidence>
<reference evidence="4" key="1">
    <citation type="journal article" date="2020" name="Fungal Divers.">
        <title>Resolving the Mortierellaceae phylogeny through synthesis of multi-gene phylogenetics and phylogenomics.</title>
        <authorList>
            <person name="Vandepol N."/>
            <person name="Liber J."/>
            <person name="Desiro A."/>
            <person name="Na H."/>
            <person name="Kennedy M."/>
            <person name="Barry K."/>
            <person name="Grigoriev I.V."/>
            <person name="Miller A.N."/>
            <person name="O'Donnell K."/>
            <person name="Stajich J.E."/>
            <person name="Bonito G."/>
        </authorList>
    </citation>
    <scope>NUCLEOTIDE SEQUENCE</scope>
    <source>
        <strain evidence="4">NRRL 2769</strain>
    </source>
</reference>
<name>A0A9P6MWD1_9FUNG</name>
<dbReference type="Pfam" id="PF23948">
    <property type="entry name" value="ARM_5"/>
    <property type="match status" value="1"/>
</dbReference>
<dbReference type="AlphaFoldDB" id="A0A9P6MWD1"/>
<proteinExistence type="predicted"/>
<keyword evidence="5" id="KW-1185">Reference proteome</keyword>
<dbReference type="EMBL" id="JAAAID010000615">
    <property type="protein sequence ID" value="KAG0015568.1"/>
    <property type="molecule type" value="Genomic_DNA"/>
</dbReference>
<dbReference type="InterPro" id="IPR027417">
    <property type="entry name" value="P-loop_NTPase"/>
</dbReference>
<comment type="caution">
    <text evidence="4">The sequence shown here is derived from an EMBL/GenBank/DDBJ whole genome shotgun (WGS) entry which is preliminary data.</text>
</comment>
<accession>A0A9P6MWD1</accession>
<dbReference type="Proteomes" id="UP000703661">
    <property type="component" value="Unassembled WGS sequence"/>
</dbReference>
<dbReference type="Gene3D" id="3.40.50.300">
    <property type="entry name" value="P-loop containing nucleotide triphosphate hydrolases"/>
    <property type="match status" value="1"/>
</dbReference>
<feature type="coiled-coil region" evidence="1">
    <location>
        <begin position="906"/>
        <end position="933"/>
    </location>
</feature>
<evidence type="ECO:0000256" key="1">
    <source>
        <dbReference type="SAM" id="Coils"/>
    </source>
</evidence>
<evidence type="ECO:0000313" key="5">
    <source>
        <dbReference type="Proteomes" id="UP000703661"/>
    </source>
</evidence>
<gene>
    <name evidence="4" type="ORF">BGZ80_009776</name>
</gene>
<sequence length="939" mass="106864">MMGPTHPSPCPLSVLSNSPQHLLDAEKGLPKKIFTQNITPPVAKYQFPDVGRHLKCIRQLVYCLSLLAAEQSNDRQLDQDERRWLEYMIDKPHERERLQAIATNLIRAFIRDEVRQSAAVKEIVCLAPALGQKDFKKLLEAFVDGIRNSMLQDGVLLDGLEQLIRNSSLANFDVDDLLKVLALLHDRWQDNSDPYLVLQAAYAIQALVYMRDDETRVQAKLRRSGNMMKGISAIVSALKVNDPDSIQEGLLGANVASHALQANNGKNFYECIKEAFNFDNKSIWYPALRSLDSLIQDARFAEFEKLIREAPCQMDPAYQWGVCQRLGEIANNPLWDTNTCKCAVRFLMEIYEDDTTTWGEQVNVKQWILHILTQSESSPDKGIAGYSDDIYVSPKVTANIQATGSSDLLSKAQGSSWNEETAEADTTAAPSDDIYVSPKFTAKIQATESSDLLPKAQESSWNEETAETDTMVTLPSTYQSTYNILISGEIQSGKSTLIQGIRRYVDPTCQIDKSTIGGGKFSHTQVVRTTEVTTNLPPYYVYEMSKEDGEKYPVDYDGFIKMEKEDYEDAINKRKGYELSQGIPTSDQPERKFKLIDTPGLGDTENFDEIHVSSILKALKDIQDVHLVLITVSNNAISDGAKDAIKSYVNILPNFKGVLAFVHTRVSYKDLHPSYRRFIESMEEKKKILGEIANTRNVPYFMIDYDLECTRPIQARITQSTIRNILSLAPFNQPVRVETMTLNKTPKMSEVDMFLKEKYETVIEARGTALEGKDKAQVKVLETIGNLKASIGEKEGKIRDVVHNLLLHETNEMVLFDQKRFEEDWSPLEITKTHEVRMDCAPHLIDHLDIMAHNVKIKKAGGGRGAPFWEAKFQRNRYQHGIFHAKVYIKKRKMFEKEIQPWKRDNDRLPGEIEELQEKLQDYMKENQDYQAEIRELLE</sequence>
<evidence type="ECO:0000313" key="4">
    <source>
        <dbReference type="EMBL" id="KAG0015568.1"/>
    </source>
</evidence>
<dbReference type="InterPro" id="IPR056251">
    <property type="entry name" value="Arm_rpt_dom"/>
</dbReference>
<evidence type="ECO:0000256" key="2">
    <source>
        <dbReference type="SAM" id="MobiDB-lite"/>
    </source>
</evidence>
<keyword evidence="1" id="KW-0175">Coiled coil</keyword>
<organism evidence="4 5">
    <name type="scientific">Entomortierella chlamydospora</name>
    <dbReference type="NCBI Taxonomy" id="101097"/>
    <lineage>
        <taxon>Eukaryota</taxon>
        <taxon>Fungi</taxon>
        <taxon>Fungi incertae sedis</taxon>
        <taxon>Mucoromycota</taxon>
        <taxon>Mortierellomycotina</taxon>
        <taxon>Mortierellomycetes</taxon>
        <taxon>Mortierellales</taxon>
        <taxon>Mortierellaceae</taxon>
        <taxon>Entomortierella</taxon>
    </lineage>
</organism>
<feature type="domain" description="Arm-like repeat" evidence="3">
    <location>
        <begin position="189"/>
        <end position="374"/>
    </location>
</feature>
<protein>
    <recommendedName>
        <fullName evidence="3">Arm-like repeat domain-containing protein</fullName>
    </recommendedName>
</protein>
<dbReference type="SUPFAM" id="SSF52540">
    <property type="entry name" value="P-loop containing nucleoside triphosphate hydrolases"/>
    <property type="match status" value="1"/>
</dbReference>
<feature type="region of interest" description="Disordered" evidence="2">
    <location>
        <begin position="411"/>
        <end position="430"/>
    </location>
</feature>